<name>A0A024QD17_9BACI</name>
<evidence type="ECO:0000313" key="1">
    <source>
        <dbReference type="EMBL" id="CDQ40428.1"/>
    </source>
</evidence>
<proteinExistence type="predicted"/>
<evidence type="ECO:0008006" key="3">
    <source>
        <dbReference type="Google" id="ProtNLM"/>
    </source>
</evidence>
<evidence type="ECO:0000313" key="2">
    <source>
        <dbReference type="Proteomes" id="UP000028875"/>
    </source>
</evidence>
<reference evidence="1 2" key="1">
    <citation type="submission" date="2014-03" db="EMBL/GenBank/DDBJ databases">
        <authorList>
            <person name="Urmite Genomes U."/>
        </authorList>
    </citation>
    <scope>NUCLEOTIDE SEQUENCE [LARGE SCALE GENOMIC DNA]</scope>
    <source>
        <strain evidence="1 2">Vm-5</strain>
    </source>
</reference>
<dbReference type="RefSeq" id="WP_038245476.1">
    <property type="nucleotide sequence ID" value="NZ_BNER01000004.1"/>
</dbReference>
<gene>
    <name evidence="1" type="ORF">BN990_02751</name>
</gene>
<dbReference type="Proteomes" id="UP000028875">
    <property type="component" value="Unassembled WGS sequence"/>
</dbReference>
<sequence>MNQLPVIDLGLMTEHLTAHKGALHKLQDYNNLATDQILKDILVMQSSVLYNHVLVMLALINPYQTQLVELPPLPSEADVISQKLHAMSPTALNETNQWIAMESHTSAKNMSNTNYLSALMMKNDNVRHIHVQMALQQLTIQDNYEEYMIQMGWSFFPVASFEEQLKSYNYFLQLF</sequence>
<comment type="caution">
    <text evidence="1">The sequence shown here is derived from an EMBL/GenBank/DDBJ whole genome shotgun (WGS) entry which is preliminary data.</text>
</comment>
<accession>A0A024QD17</accession>
<dbReference type="AlphaFoldDB" id="A0A024QD17"/>
<reference evidence="2" key="2">
    <citation type="submission" date="2014-05" db="EMBL/GenBank/DDBJ databases">
        <title>Draft genome sequence of Virgibacillus massiliensis Vm-5.</title>
        <authorList>
            <person name="Khelaifia S."/>
            <person name="Croce O."/>
            <person name="Lagier J.C."/>
            <person name="Raoult D."/>
        </authorList>
    </citation>
    <scope>NUCLEOTIDE SEQUENCE [LARGE SCALE GENOMIC DNA]</scope>
    <source>
        <strain evidence="2">Vm-5</strain>
    </source>
</reference>
<protein>
    <recommendedName>
        <fullName evidence="3">Spore coat protein</fullName>
    </recommendedName>
</protein>
<dbReference type="OrthoDB" id="2452736at2"/>
<keyword evidence="2" id="KW-1185">Reference proteome</keyword>
<dbReference type="EMBL" id="CCDP010000002">
    <property type="protein sequence ID" value="CDQ40428.1"/>
    <property type="molecule type" value="Genomic_DNA"/>
</dbReference>
<organism evidence="1 2">
    <name type="scientific">Virgibacillus massiliensis</name>
    <dbReference type="NCBI Taxonomy" id="1462526"/>
    <lineage>
        <taxon>Bacteria</taxon>
        <taxon>Bacillati</taxon>
        <taxon>Bacillota</taxon>
        <taxon>Bacilli</taxon>
        <taxon>Bacillales</taxon>
        <taxon>Bacillaceae</taxon>
        <taxon>Virgibacillus</taxon>
    </lineage>
</organism>